<dbReference type="InterPro" id="IPR000873">
    <property type="entry name" value="AMP-dep_synth/lig_dom"/>
</dbReference>
<dbReference type="EMBL" id="NHSJ01000120">
    <property type="protein sequence ID" value="PPQ27792.1"/>
    <property type="molecule type" value="Genomic_DNA"/>
</dbReference>
<dbReference type="NCBIfam" id="TIGR02372">
    <property type="entry name" value="4_coum_CoA_lig"/>
    <property type="match status" value="1"/>
</dbReference>
<dbReference type="GO" id="GO:0016207">
    <property type="term" value="F:4-coumarate-CoA ligase activity"/>
    <property type="evidence" value="ECO:0007669"/>
    <property type="project" value="UniProtKB-EC"/>
</dbReference>
<sequence length="414" mass="45500">MQDENPAGDALVAQHAVRLWSPDRTDLRRILASILLDDMATLRRKSLPPDMADGWDESTQLDEDGLGLDSLALLGVCSRVSQYFHLHEVGIEDYLFVRRTFGEWIEIVATSIGIRSERLTFQTSGGSGAPKPCTHEIAALLEEVDDHARRFSGCRRVLAFTPCHHIYGFLFSVALPRLLECPVADARAWSPGTLRQALQPGDLLIATPFLWRLLLTALGSFPPGVTGVSSTAPLPADLRADLETAGLDRLVEIYGSSETAGVGVRDKGESHFRLLPFWRLEPVTGELARMIGGAEIRLTPQDHLVFADGARFLPQGRRDGAVQIGGVNVFPAHVAEVVRRHPAVLDCAIRRDGEASRQRLKAFVALRPEGIGEEAVAKDLEQWMRERLSASERPVSVTYGSALPHDGMGKQIDW</sequence>
<dbReference type="OrthoDB" id="9787658at2"/>
<dbReference type="InterPro" id="IPR025110">
    <property type="entry name" value="AMP-bd_C"/>
</dbReference>
<dbReference type="PANTHER" id="PTHR43201">
    <property type="entry name" value="ACYL-COA SYNTHETASE"/>
    <property type="match status" value="1"/>
</dbReference>
<dbReference type="InterPro" id="IPR042099">
    <property type="entry name" value="ANL_N_sf"/>
</dbReference>
<dbReference type="Gene3D" id="3.30.300.30">
    <property type="match status" value="1"/>
</dbReference>
<comment type="caution">
    <text evidence="5">The sequence shown here is derived from an EMBL/GenBank/DDBJ whole genome shotgun (WGS) entry which is preliminary data.</text>
</comment>
<comment type="similarity">
    <text evidence="1">Belongs to the ATP-dependent AMP-binding enzyme family.</text>
</comment>
<dbReference type="Proteomes" id="UP000239089">
    <property type="component" value="Unassembled WGS sequence"/>
</dbReference>
<dbReference type="GO" id="GO:0006631">
    <property type="term" value="P:fatty acid metabolic process"/>
    <property type="evidence" value="ECO:0007669"/>
    <property type="project" value="TreeGrafter"/>
</dbReference>
<dbReference type="EC" id="6.2.1.12" evidence="2"/>
<dbReference type="Gene3D" id="3.40.50.12780">
    <property type="entry name" value="N-terminal domain of ligase-like"/>
    <property type="match status" value="1"/>
</dbReference>
<evidence type="ECO:0000256" key="1">
    <source>
        <dbReference type="ARBA" id="ARBA00006432"/>
    </source>
</evidence>
<name>A0A2S6MZL1_9HYPH</name>
<organism evidence="5 6">
    <name type="scientific">Rhodoblastus sphagnicola</name>
    <dbReference type="NCBI Taxonomy" id="333368"/>
    <lineage>
        <taxon>Bacteria</taxon>
        <taxon>Pseudomonadati</taxon>
        <taxon>Pseudomonadota</taxon>
        <taxon>Alphaproteobacteria</taxon>
        <taxon>Hyphomicrobiales</taxon>
        <taxon>Rhodoblastaceae</taxon>
        <taxon>Rhodoblastus</taxon>
    </lineage>
</organism>
<reference evidence="5 6" key="1">
    <citation type="journal article" date="2018" name="Arch. Microbiol.">
        <title>New insights into the metabolic potential of the phototrophic purple bacterium Rhodopila globiformis DSM 161(T) from its draft genome sequence and evidence for a vanadium-dependent nitrogenase.</title>
        <authorList>
            <person name="Imhoff J.F."/>
            <person name="Rahn T."/>
            <person name="Kunzel S."/>
            <person name="Neulinger S.C."/>
        </authorList>
    </citation>
    <scope>NUCLEOTIDE SEQUENCE [LARGE SCALE GENOMIC DNA]</scope>
    <source>
        <strain evidence="5 6">DSM 16996</strain>
    </source>
</reference>
<gene>
    <name evidence="5" type="ORF">CCR94_19190</name>
</gene>
<dbReference type="PANTHER" id="PTHR43201:SF8">
    <property type="entry name" value="ACYL-COA SYNTHETASE FAMILY MEMBER 3"/>
    <property type="match status" value="1"/>
</dbReference>
<feature type="domain" description="AMP-binding enzyme C-terminal" evidence="4">
    <location>
        <begin position="334"/>
        <end position="410"/>
    </location>
</feature>
<dbReference type="Pfam" id="PF00501">
    <property type="entry name" value="AMP-binding"/>
    <property type="match status" value="1"/>
</dbReference>
<protein>
    <recommendedName>
        <fullName evidence="2">4-coumarate--CoA ligase</fullName>
        <ecNumber evidence="2">6.2.1.12</ecNumber>
    </recommendedName>
</protein>
<dbReference type="SUPFAM" id="SSF56801">
    <property type="entry name" value="Acetyl-CoA synthetase-like"/>
    <property type="match status" value="1"/>
</dbReference>
<dbReference type="InterPro" id="IPR012743">
    <property type="entry name" value="4_coum_CoA_lig"/>
</dbReference>
<evidence type="ECO:0000259" key="3">
    <source>
        <dbReference type="Pfam" id="PF00501"/>
    </source>
</evidence>
<evidence type="ECO:0000313" key="5">
    <source>
        <dbReference type="EMBL" id="PPQ27792.1"/>
    </source>
</evidence>
<proteinExistence type="inferred from homology"/>
<dbReference type="RefSeq" id="WP_104509445.1">
    <property type="nucleotide sequence ID" value="NZ_JACIGC010000035.1"/>
</dbReference>
<dbReference type="InterPro" id="IPR045851">
    <property type="entry name" value="AMP-bd_C_sf"/>
</dbReference>
<keyword evidence="6" id="KW-1185">Reference proteome</keyword>
<dbReference type="GO" id="GO:0031956">
    <property type="term" value="F:medium-chain fatty acid-CoA ligase activity"/>
    <property type="evidence" value="ECO:0007669"/>
    <property type="project" value="TreeGrafter"/>
</dbReference>
<evidence type="ECO:0000256" key="2">
    <source>
        <dbReference type="NCBIfam" id="TIGR02372"/>
    </source>
</evidence>
<dbReference type="GO" id="GO:0009698">
    <property type="term" value="P:phenylpropanoid metabolic process"/>
    <property type="evidence" value="ECO:0007669"/>
    <property type="project" value="InterPro"/>
</dbReference>
<evidence type="ECO:0000313" key="6">
    <source>
        <dbReference type="Proteomes" id="UP000239089"/>
    </source>
</evidence>
<keyword evidence="5" id="KW-0436">Ligase</keyword>
<feature type="domain" description="AMP-dependent synthetase/ligase" evidence="3">
    <location>
        <begin position="123"/>
        <end position="271"/>
    </location>
</feature>
<evidence type="ECO:0000259" key="4">
    <source>
        <dbReference type="Pfam" id="PF13193"/>
    </source>
</evidence>
<dbReference type="Pfam" id="PF13193">
    <property type="entry name" value="AMP-binding_C"/>
    <property type="match status" value="1"/>
</dbReference>
<accession>A0A2S6MZL1</accession>
<dbReference type="AlphaFoldDB" id="A0A2S6MZL1"/>